<proteinExistence type="predicted"/>
<comment type="caution">
    <text evidence="1">The sequence shown here is derived from an EMBL/GenBank/DDBJ whole genome shotgun (WGS) entry which is preliminary data.</text>
</comment>
<keyword evidence="2" id="KW-1185">Reference proteome</keyword>
<reference evidence="1" key="1">
    <citation type="submission" date="2020-11" db="EMBL/GenBank/DDBJ databases">
        <authorList>
            <consortium name="DOE Joint Genome Institute"/>
            <person name="Ahrendt S."/>
            <person name="Riley R."/>
            <person name="Andreopoulos W."/>
            <person name="Labutti K."/>
            <person name="Pangilinan J."/>
            <person name="Ruiz-Duenas F.J."/>
            <person name="Barrasa J.M."/>
            <person name="Sanchez-Garcia M."/>
            <person name="Camarero S."/>
            <person name="Miyauchi S."/>
            <person name="Serrano A."/>
            <person name="Linde D."/>
            <person name="Babiker R."/>
            <person name="Drula E."/>
            <person name="Ayuso-Fernandez I."/>
            <person name="Pacheco R."/>
            <person name="Padilla G."/>
            <person name="Ferreira P."/>
            <person name="Barriuso J."/>
            <person name="Kellner H."/>
            <person name="Castanera R."/>
            <person name="Alfaro M."/>
            <person name="Ramirez L."/>
            <person name="Pisabarro A.G."/>
            <person name="Kuo A."/>
            <person name="Tritt A."/>
            <person name="Lipzen A."/>
            <person name="He G."/>
            <person name="Yan M."/>
            <person name="Ng V."/>
            <person name="Cullen D."/>
            <person name="Martin F."/>
            <person name="Rosso M.-N."/>
            <person name="Henrissat B."/>
            <person name="Hibbett D."/>
            <person name="Martinez A.T."/>
            <person name="Grigoriev I.V."/>
        </authorList>
    </citation>
    <scope>NUCLEOTIDE SEQUENCE</scope>
    <source>
        <strain evidence="1">CBS 506.95</strain>
    </source>
</reference>
<gene>
    <name evidence="1" type="ORF">CPB83DRAFT_187239</name>
</gene>
<dbReference type="Proteomes" id="UP000807306">
    <property type="component" value="Unassembled WGS sequence"/>
</dbReference>
<protein>
    <submittedName>
        <fullName evidence="1">Uncharacterized protein</fullName>
    </submittedName>
</protein>
<sequence length="298" mass="33708">MIAKHSQVREASLALLNPRGNLGTTALDPFILPLPVVSYSVLVACEGEASETLEVLNMAALENFQFEATAVCRFTADAVTFFENYDSDEEEPLLAFDFSVVADIFGRLTSLILTRVSFTKEDCQELFASTPLIKSLRLFVTSRCNSRNPKHPFKFIVYHPKAMNEDFMDLFSDLPAEDNIRSNNFILPRLEDLHLFHPCHINDGKLLKQAKRYNKLIKTRAGLSAKSQSHLLSRSGSDVADQPSFQFTLSFSEEHNMRADIPLVMRELNGTAEKLRHVCIVDVGYKIVDTFEWRPEAQ</sequence>
<evidence type="ECO:0000313" key="2">
    <source>
        <dbReference type="Proteomes" id="UP000807306"/>
    </source>
</evidence>
<dbReference type="AlphaFoldDB" id="A0A9P6EI96"/>
<name>A0A9P6EI96_9AGAR</name>
<organism evidence="1 2">
    <name type="scientific">Crepidotus variabilis</name>
    <dbReference type="NCBI Taxonomy" id="179855"/>
    <lineage>
        <taxon>Eukaryota</taxon>
        <taxon>Fungi</taxon>
        <taxon>Dikarya</taxon>
        <taxon>Basidiomycota</taxon>
        <taxon>Agaricomycotina</taxon>
        <taxon>Agaricomycetes</taxon>
        <taxon>Agaricomycetidae</taxon>
        <taxon>Agaricales</taxon>
        <taxon>Agaricineae</taxon>
        <taxon>Crepidotaceae</taxon>
        <taxon>Crepidotus</taxon>
    </lineage>
</organism>
<evidence type="ECO:0000313" key="1">
    <source>
        <dbReference type="EMBL" id="KAF9530171.1"/>
    </source>
</evidence>
<accession>A0A9P6EI96</accession>
<dbReference type="EMBL" id="MU157841">
    <property type="protein sequence ID" value="KAF9530171.1"/>
    <property type="molecule type" value="Genomic_DNA"/>
</dbReference>